<proteinExistence type="predicted"/>
<keyword evidence="2" id="KW-1185">Reference proteome</keyword>
<dbReference type="InterPro" id="IPR036691">
    <property type="entry name" value="Endo/exonu/phosph_ase_sf"/>
</dbReference>
<dbReference type="KEGG" id="haby:HLVA_14340"/>
<dbReference type="EMBL" id="AP027059">
    <property type="protein sequence ID" value="BDU50865.1"/>
    <property type="molecule type" value="Genomic_DNA"/>
</dbReference>
<dbReference type="PANTHER" id="PTHR11371:SF31">
    <property type="entry name" value="EXTRACELLULAR NUCLEASE"/>
    <property type="match status" value="1"/>
</dbReference>
<accession>A0AAU9E357</accession>
<dbReference type="SUPFAM" id="SSF56219">
    <property type="entry name" value="DNase I-like"/>
    <property type="match status" value="1"/>
</dbReference>
<organism evidence="1 2">
    <name type="scientific">Haliovirga abyssi</name>
    <dbReference type="NCBI Taxonomy" id="2996794"/>
    <lineage>
        <taxon>Bacteria</taxon>
        <taxon>Fusobacteriati</taxon>
        <taxon>Fusobacteriota</taxon>
        <taxon>Fusobacteriia</taxon>
        <taxon>Fusobacteriales</taxon>
        <taxon>Haliovirgaceae</taxon>
        <taxon>Haliovirga</taxon>
    </lineage>
</organism>
<dbReference type="PANTHER" id="PTHR11371">
    <property type="entry name" value="DEOXYRIBONUCLEASE"/>
    <property type="match status" value="1"/>
</dbReference>
<dbReference type="Gene3D" id="3.60.10.10">
    <property type="entry name" value="Endonuclease/exonuclease/phosphatase"/>
    <property type="match status" value="1"/>
</dbReference>
<evidence type="ECO:0000313" key="1">
    <source>
        <dbReference type="EMBL" id="BDU50865.1"/>
    </source>
</evidence>
<sequence length="274" mass="32434">MKLKIIIIYMVIEIFTFSNDIGVISSFNSLHLGWKSKNYKKFAKVISLFDLIGLEEVMNETGIKKVKKELEIETGEKWDYHISEKKVGNGRYKEYYGYIWKENKVKFIKYYGFYKEKKNEFSREPYGAEFKIGKFDFTYILCHFIYGKNRAVREKEAGYLDNVYDYFQRKNGREQDVIIAGDFNLPSYNKGFKEIYAGKDNIFAVVNSKYKTTIGKHSLSKSYDNFFLSYKYTKEFTGDYGVYNFTNKNYSIVRKTISDHLPIFIEVDTTKDDD</sequence>
<reference evidence="1 2" key="1">
    <citation type="submission" date="2022-11" db="EMBL/GenBank/DDBJ databases">
        <title>Haliovirga abyssi gen. nov., sp. nov., a mesophilic fermentative bacterium isolated from the Iheya North hydrothermal field and the proposal of Haliovirgaceae fam. nov.</title>
        <authorList>
            <person name="Miyazaki U."/>
            <person name="Tame A."/>
            <person name="Miyazaki J."/>
            <person name="Takai K."/>
            <person name="Sawayama S."/>
            <person name="Kitajima M."/>
            <person name="Okamoto A."/>
            <person name="Nakagawa S."/>
        </authorList>
    </citation>
    <scope>NUCLEOTIDE SEQUENCE [LARGE SCALE GENOMIC DNA]</scope>
    <source>
        <strain evidence="1 2">IC12</strain>
    </source>
</reference>
<dbReference type="Proteomes" id="UP001321582">
    <property type="component" value="Chromosome"/>
</dbReference>
<name>A0AAU9E357_9FUSO</name>
<evidence type="ECO:0000313" key="2">
    <source>
        <dbReference type="Proteomes" id="UP001321582"/>
    </source>
</evidence>
<dbReference type="RefSeq" id="WP_307903715.1">
    <property type="nucleotide sequence ID" value="NZ_AP027059.1"/>
</dbReference>
<gene>
    <name evidence="1" type="ORF">HLVA_14340</name>
</gene>
<protein>
    <submittedName>
        <fullName evidence="1">LuxR family transcriptional regulator</fullName>
    </submittedName>
</protein>
<dbReference type="CDD" id="cd10283">
    <property type="entry name" value="MnuA_DNase1-like"/>
    <property type="match status" value="1"/>
</dbReference>
<dbReference type="AlphaFoldDB" id="A0AAU9E357"/>